<evidence type="ECO:0000313" key="3">
    <source>
        <dbReference type="Proteomes" id="UP001176941"/>
    </source>
</evidence>
<feature type="region of interest" description="Disordered" evidence="1">
    <location>
        <begin position="60"/>
        <end position="138"/>
    </location>
</feature>
<reference evidence="2" key="1">
    <citation type="submission" date="2023-04" db="EMBL/GenBank/DDBJ databases">
        <authorList>
            <consortium name="ELIXIR-Norway"/>
        </authorList>
    </citation>
    <scope>NUCLEOTIDE SEQUENCE [LARGE SCALE GENOMIC DNA]</scope>
</reference>
<dbReference type="Proteomes" id="UP001176941">
    <property type="component" value="Chromosome 18"/>
</dbReference>
<evidence type="ECO:0000313" key="2">
    <source>
        <dbReference type="EMBL" id="CAI9158690.1"/>
    </source>
</evidence>
<organism evidence="2 3">
    <name type="scientific">Rangifer tarandus platyrhynchus</name>
    <name type="common">Svalbard reindeer</name>
    <dbReference type="NCBI Taxonomy" id="3082113"/>
    <lineage>
        <taxon>Eukaryota</taxon>
        <taxon>Metazoa</taxon>
        <taxon>Chordata</taxon>
        <taxon>Craniata</taxon>
        <taxon>Vertebrata</taxon>
        <taxon>Euteleostomi</taxon>
        <taxon>Mammalia</taxon>
        <taxon>Eutheria</taxon>
        <taxon>Laurasiatheria</taxon>
        <taxon>Artiodactyla</taxon>
        <taxon>Ruminantia</taxon>
        <taxon>Pecora</taxon>
        <taxon>Cervidae</taxon>
        <taxon>Odocoileinae</taxon>
        <taxon>Rangifer</taxon>
    </lineage>
</organism>
<proteinExistence type="predicted"/>
<dbReference type="EMBL" id="OX459954">
    <property type="protein sequence ID" value="CAI9158690.1"/>
    <property type="molecule type" value="Genomic_DNA"/>
</dbReference>
<accession>A0ABN8YCD4</accession>
<gene>
    <name evidence="2" type="ORF">MRATA1EN1_LOCUS7652</name>
</gene>
<sequence>MSSTLCKCQLLCGESLQPCLLDTRVSWWRTGDCVAAGQGTLEPILHRKVTQRGRELCQPVTPRHTADSGAAKTLGCSAHRGPSLETPGRIPPGPSPKAAGWGTVCAHGAAQHPQRGPSGLPGTGVGDESRLGISYPEL</sequence>
<keyword evidence="3" id="KW-1185">Reference proteome</keyword>
<evidence type="ECO:0000256" key="1">
    <source>
        <dbReference type="SAM" id="MobiDB-lite"/>
    </source>
</evidence>
<name>A0ABN8YCD4_RANTA</name>
<protein>
    <submittedName>
        <fullName evidence="2">Uncharacterized protein</fullName>
    </submittedName>
</protein>